<comment type="similarity">
    <text evidence="1">Belongs to the DP1 family.</text>
</comment>
<evidence type="ECO:0000256" key="1">
    <source>
        <dbReference type="RuleBase" id="RU362006"/>
    </source>
</evidence>
<feature type="region of interest" description="Disordered" evidence="2">
    <location>
        <begin position="202"/>
        <end position="222"/>
    </location>
</feature>
<feature type="transmembrane region" description="Helical" evidence="1">
    <location>
        <begin position="34"/>
        <end position="50"/>
    </location>
</feature>
<keyword evidence="1" id="KW-0472">Membrane</keyword>
<gene>
    <name evidence="3" type="ORF">DL546_001885</name>
</gene>
<evidence type="ECO:0000313" key="4">
    <source>
        <dbReference type="Proteomes" id="UP000275385"/>
    </source>
</evidence>
<evidence type="ECO:0000313" key="3">
    <source>
        <dbReference type="EMBL" id="RKU42992.1"/>
    </source>
</evidence>
<dbReference type="AlphaFoldDB" id="A0A420Y524"/>
<dbReference type="OrthoDB" id="434647at2759"/>
<feature type="region of interest" description="Disordered" evidence="2">
    <location>
        <begin position="259"/>
        <end position="358"/>
    </location>
</feature>
<feature type="transmembrane region" description="Helical" evidence="1">
    <location>
        <begin position="57"/>
        <end position="77"/>
    </location>
</feature>
<dbReference type="Pfam" id="PF03134">
    <property type="entry name" value="TB2_DP1_HVA22"/>
    <property type="match status" value="1"/>
</dbReference>
<dbReference type="Proteomes" id="UP000275385">
    <property type="component" value="Unassembled WGS sequence"/>
</dbReference>
<keyword evidence="1" id="KW-0812">Transmembrane</keyword>
<protein>
    <recommendedName>
        <fullName evidence="1">Protein YOP1</fullName>
    </recommendedName>
</protein>
<keyword evidence="4" id="KW-1185">Reference proteome</keyword>
<comment type="caution">
    <text evidence="3">The sequence shown here is derived from an EMBL/GenBank/DDBJ whole genome shotgun (WGS) entry which is preliminary data.</text>
</comment>
<comment type="subcellular location">
    <subcellularLocation>
        <location evidence="1">Membrane</location>
        <topology evidence="1">Multi-pass membrane protein</topology>
    </subcellularLocation>
</comment>
<organism evidence="3 4">
    <name type="scientific">Coniochaeta pulveracea</name>
    <dbReference type="NCBI Taxonomy" id="177199"/>
    <lineage>
        <taxon>Eukaryota</taxon>
        <taxon>Fungi</taxon>
        <taxon>Dikarya</taxon>
        <taxon>Ascomycota</taxon>
        <taxon>Pezizomycotina</taxon>
        <taxon>Sordariomycetes</taxon>
        <taxon>Sordariomycetidae</taxon>
        <taxon>Coniochaetales</taxon>
        <taxon>Coniochaetaceae</taxon>
        <taxon>Coniochaeta</taxon>
    </lineage>
</organism>
<dbReference type="InterPro" id="IPR004345">
    <property type="entry name" value="TB2_DP1_HVA22"/>
</dbReference>
<dbReference type="GO" id="GO:0016020">
    <property type="term" value="C:membrane"/>
    <property type="evidence" value="ECO:0007669"/>
    <property type="project" value="UniProtKB-SubCell"/>
</dbReference>
<dbReference type="PANTHER" id="PTHR12300">
    <property type="entry name" value="HVA22-LIKE PROTEINS"/>
    <property type="match status" value="1"/>
</dbReference>
<dbReference type="EMBL" id="QVQW01000048">
    <property type="protein sequence ID" value="RKU42992.1"/>
    <property type="molecule type" value="Genomic_DNA"/>
</dbReference>
<keyword evidence="1" id="KW-1133">Transmembrane helix</keyword>
<proteinExistence type="inferred from homology"/>
<reference evidence="3 4" key="1">
    <citation type="submission" date="2018-08" db="EMBL/GenBank/DDBJ databases">
        <title>Draft genome of the lignicolous fungus Coniochaeta pulveracea.</title>
        <authorList>
            <person name="Borstlap C.J."/>
            <person name="De Witt R.N."/>
            <person name="Botha A."/>
            <person name="Volschenk H."/>
        </authorList>
    </citation>
    <scope>NUCLEOTIDE SEQUENCE [LARGE SCALE GENOMIC DNA]</scope>
    <source>
        <strain evidence="3 4">CAB683</strain>
    </source>
</reference>
<feature type="compositionally biased region" description="Basic and acidic residues" evidence="2">
    <location>
        <begin position="292"/>
        <end position="302"/>
    </location>
</feature>
<name>A0A420Y524_9PEZI</name>
<feature type="compositionally biased region" description="Low complexity" evidence="2">
    <location>
        <begin position="202"/>
        <end position="211"/>
    </location>
</feature>
<dbReference type="PANTHER" id="PTHR12300:SF177">
    <property type="entry name" value="PROTEIN YOP1"/>
    <property type="match status" value="1"/>
</dbReference>
<comment type="caution">
    <text evidence="1">Lacks conserved residue(s) required for the propagation of feature annotation.</text>
</comment>
<sequence>MFDIFAKILSSIASFLFPLFASYKALKTSDPAELTPWLMYWVVLACALLVESWTEWFLVWIPFYAYLRFLFLLYLVLPQTQGARIIYQTYVHPYLEENETAIEDFIASAHHRLKQAGISYLKRAIELLKTNVLGLPPPSDSQSQASAAAATSGTPQSYTQTLLARFSLPAARWTGVGAGKTSSGATDFYSLLASAVSAATGSASAGNSDATRGSGGMEASGILIPDNIQGATEKMTFITAQRERLSLLMSALDREATQLKTEDEATRAWQASDPGLDGAGSDEKLSSNLTKSRSEAEFEKLEAASGDEDQLEMDAGSAARKRPVAASRQSSGWASWVWGSGGAKPATAEGGTSSGVEK</sequence>
<dbReference type="STRING" id="177199.A0A420Y524"/>
<evidence type="ECO:0000256" key="2">
    <source>
        <dbReference type="SAM" id="MobiDB-lite"/>
    </source>
</evidence>
<accession>A0A420Y524</accession>